<sequence>HWSQRFRRMRVYNPRATFEQAELISKLFEESNKSKKQSGKQNQATESEEKEQTILFTDLPDDILLKIFNYISIPDHYGIQALQSNYLFGGRRIIAIKVICTGHGAYFGVSSFTIEAVSVAICLQEVPRCDQRISPTLAQAINWATTTGNRFLIAAKPLSLRTSINPYHGRTFTGAG</sequence>
<accession>A0AAN8IVK8</accession>
<comment type="caution">
    <text evidence="1">The sequence shown here is derived from an EMBL/GenBank/DDBJ whole genome shotgun (WGS) entry which is preliminary data.</text>
</comment>
<proteinExistence type="predicted"/>
<dbReference type="Proteomes" id="UP001331761">
    <property type="component" value="Unassembled WGS sequence"/>
</dbReference>
<reference evidence="1 2" key="1">
    <citation type="submission" date="2019-10" db="EMBL/GenBank/DDBJ databases">
        <title>Assembly and Annotation for the nematode Trichostrongylus colubriformis.</title>
        <authorList>
            <person name="Martin J."/>
        </authorList>
    </citation>
    <scope>NUCLEOTIDE SEQUENCE [LARGE SCALE GENOMIC DNA]</scope>
    <source>
        <strain evidence="1">G859</strain>
        <tissue evidence="1">Whole worm</tissue>
    </source>
</reference>
<keyword evidence="2" id="KW-1185">Reference proteome</keyword>
<dbReference type="EMBL" id="WIXE01004350">
    <property type="protein sequence ID" value="KAK5983117.1"/>
    <property type="molecule type" value="Genomic_DNA"/>
</dbReference>
<gene>
    <name evidence="1" type="ORF">GCK32_021944</name>
</gene>
<dbReference type="CDD" id="cd09917">
    <property type="entry name" value="F-box_SF"/>
    <property type="match status" value="1"/>
</dbReference>
<feature type="non-terminal residue" evidence="1">
    <location>
        <position position="1"/>
    </location>
</feature>
<name>A0AAN8IVK8_TRICO</name>
<protein>
    <recommendedName>
        <fullName evidence="3">F-box domain-containing protein</fullName>
    </recommendedName>
</protein>
<evidence type="ECO:0008006" key="3">
    <source>
        <dbReference type="Google" id="ProtNLM"/>
    </source>
</evidence>
<dbReference type="AlphaFoldDB" id="A0AAN8IVK8"/>
<evidence type="ECO:0000313" key="1">
    <source>
        <dbReference type="EMBL" id="KAK5983117.1"/>
    </source>
</evidence>
<organism evidence="1 2">
    <name type="scientific">Trichostrongylus colubriformis</name>
    <name type="common">Black scour worm</name>
    <dbReference type="NCBI Taxonomy" id="6319"/>
    <lineage>
        <taxon>Eukaryota</taxon>
        <taxon>Metazoa</taxon>
        <taxon>Ecdysozoa</taxon>
        <taxon>Nematoda</taxon>
        <taxon>Chromadorea</taxon>
        <taxon>Rhabditida</taxon>
        <taxon>Rhabditina</taxon>
        <taxon>Rhabditomorpha</taxon>
        <taxon>Strongyloidea</taxon>
        <taxon>Trichostrongylidae</taxon>
        <taxon>Trichostrongylus</taxon>
    </lineage>
</organism>
<evidence type="ECO:0000313" key="2">
    <source>
        <dbReference type="Proteomes" id="UP001331761"/>
    </source>
</evidence>